<comment type="caution">
    <text evidence="2">The sequence shown here is derived from an EMBL/GenBank/DDBJ whole genome shotgun (WGS) entry which is preliminary data.</text>
</comment>
<dbReference type="RefSeq" id="WP_148032468.1">
    <property type="nucleotide sequence ID" value="NZ_BAABFD010000030.1"/>
</dbReference>
<keyword evidence="3" id="KW-1185">Reference proteome</keyword>
<keyword evidence="1" id="KW-0812">Transmembrane</keyword>
<feature type="transmembrane region" description="Helical" evidence="1">
    <location>
        <begin position="69"/>
        <end position="92"/>
    </location>
</feature>
<evidence type="ECO:0000313" key="3">
    <source>
        <dbReference type="Proteomes" id="UP001212498"/>
    </source>
</evidence>
<organism evidence="2 3">
    <name type="scientific">Nonomuraea ferruginea</name>
    <dbReference type="NCBI Taxonomy" id="46174"/>
    <lineage>
        <taxon>Bacteria</taxon>
        <taxon>Bacillati</taxon>
        <taxon>Actinomycetota</taxon>
        <taxon>Actinomycetes</taxon>
        <taxon>Streptosporangiales</taxon>
        <taxon>Streptosporangiaceae</taxon>
        <taxon>Nonomuraea</taxon>
    </lineage>
</organism>
<accession>A0ABT4SWR2</accession>
<evidence type="ECO:0000313" key="2">
    <source>
        <dbReference type="EMBL" id="MDA0641647.1"/>
    </source>
</evidence>
<evidence type="ECO:0000256" key="1">
    <source>
        <dbReference type="SAM" id="Phobius"/>
    </source>
</evidence>
<dbReference type="Proteomes" id="UP001212498">
    <property type="component" value="Unassembled WGS sequence"/>
</dbReference>
<feature type="transmembrane region" description="Helical" evidence="1">
    <location>
        <begin position="135"/>
        <end position="153"/>
    </location>
</feature>
<feature type="transmembrane region" description="Helical" evidence="1">
    <location>
        <begin position="104"/>
        <end position="123"/>
    </location>
</feature>
<dbReference type="EMBL" id="JAPNUD010000028">
    <property type="protein sequence ID" value="MDA0641647.1"/>
    <property type="molecule type" value="Genomic_DNA"/>
</dbReference>
<feature type="transmembrane region" description="Helical" evidence="1">
    <location>
        <begin position="185"/>
        <end position="203"/>
    </location>
</feature>
<reference evidence="2 3" key="1">
    <citation type="submission" date="2022-11" db="EMBL/GenBank/DDBJ databases">
        <title>Nonomuraea corallina sp. nov., a new species of the genus Nonomuraea isolated from sea side sediment in Thai sea.</title>
        <authorList>
            <person name="Ngamcharungchit C."/>
            <person name="Matsumoto A."/>
            <person name="Suriyachadkun C."/>
            <person name="Panbangred W."/>
            <person name="Inahashi Y."/>
            <person name="Intra B."/>
        </authorList>
    </citation>
    <scope>NUCLEOTIDE SEQUENCE [LARGE SCALE GENOMIC DNA]</scope>
    <source>
        <strain evidence="2 3">DSM 43553</strain>
    </source>
</reference>
<sequence>MTDDGERASSPEETLRLIERQRAAAVKALNGDPLLLYTPWGVAWLLGFGAFFLHYGLHGVPYAPITWQLALGILLAAQLVAGAFMATGLVRLSSAIRGESSAKGMMYGYAWFVGMVLMTVINIRFSSMLPPEERGLMWSGVSLLVVAVLYMACGALYTQWPMFFMGVWVAAVNGLGVILGPGWHALLTAVLLGGGQIVTGILLRRRA</sequence>
<protein>
    <recommendedName>
        <fullName evidence="4">Transporter</fullName>
    </recommendedName>
</protein>
<proteinExistence type="predicted"/>
<keyword evidence="1" id="KW-1133">Transmembrane helix</keyword>
<keyword evidence="1" id="KW-0472">Membrane</keyword>
<name>A0ABT4SWR2_9ACTN</name>
<gene>
    <name evidence="2" type="ORF">OUY24_13545</name>
</gene>
<feature type="transmembrane region" description="Helical" evidence="1">
    <location>
        <begin position="34"/>
        <end position="57"/>
    </location>
</feature>
<evidence type="ECO:0008006" key="4">
    <source>
        <dbReference type="Google" id="ProtNLM"/>
    </source>
</evidence>